<reference evidence="1" key="1">
    <citation type="submission" date="2015-07" db="EMBL/GenBank/DDBJ databases">
        <title>MeaNS - Measles Nucleotide Surveillance Program.</title>
        <authorList>
            <person name="Tran T."/>
            <person name="Druce J."/>
        </authorList>
    </citation>
    <scope>NUCLEOTIDE SEQUENCE</scope>
    <source>
        <strain evidence="1">UCB-OBI-ISO-001</strain>
        <tissue evidence="1">Gonad</tissue>
    </source>
</reference>
<protein>
    <recommendedName>
        <fullName evidence="2">Endonuclease/exonuclease/phosphatase domain-containing protein</fullName>
    </recommendedName>
</protein>
<organism evidence="1">
    <name type="scientific">Octopus bimaculoides</name>
    <name type="common">California two-spotted octopus</name>
    <dbReference type="NCBI Taxonomy" id="37653"/>
    <lineage>
        <taxon>Eukaryota</taxon>
        <taxon>Metazoa</taxon>
        <taxon>Spiralia</taxon>
        <taxon>Lophotrochozoa</taxon>
        <taxon>Mollusca</taxon>
        <taxon>Cephalopoda</taxon>
        <taxon>Coleoidea</taxon>
        <taxon>Octopodiformes</taxon>
        <taxon>Octopoda</taxon>
        <taxon>Incirrata</taxon>
        <taxon>Octopodidae</taxon>
        <taxon>Octopus</taxon>
    </lineage>
</organism>
<proteinExistence type="predicted"/>
<name>A0A0L8IFH3_OCTBM</name>
<evidence type="ECO:0000313" key="1">
    <source>
        <dbReference type="EMBL" id="KOG00252.1"/>
    </source>
</evidence>
<dbReference type="EMBL" id="KQ415827">
    <property type="protein sequence ID" value="KOG00252.1"/>
    <property type="molecule type" value="Genomic_DNA"/>
</dbReference>
<sequence>MRPGFGHWHQLDMITTRKPALNSLLFTCIFHNASCDTDHSTIFCEVQLKSKKIQHLEQKGCPCIYTSSKPRASLRSQ</sequence>
<accession>A0A0L8IFH3</accession>
<evidence type="ECO:0008006" key="2">
    <source>
        <dbReference type="Google" id="ProtNLM"/>
    </source>
</evidence>
<dbReference type="AlphaFoldDB" id="A0A0L8IFH3"/>
<gene>
    <name evidence="1" type="ORF">OCBIM_22005992mg</name>
</gene>